<dbReference type="InterPro" id="IPR017927">
    <property type="entry name" value="FAD-bd_FR_type"/>
</dbReference>
<evidence type="ECO:0000259" key="1">
    <source>
        <dbReference type="PROSITE" id="PS51384"/>
    </source>
</evidence>
<dbReference type="KEGG" id="sfol:H3H32_23860"/>
<dbReference type="InterPro" id="IPR017938">
    <property type="entry name" value="Riboflavin_synthase-like_b-brl"/>
</dbReference>
<dbReference type="Pfam" id="PF04954">
    <property type="entry name" value="SIP"/>
    <property type="match status" value="1"/>
</dbReference>
<sequence>MGVLDNLVKRFSRKAVLIDKQQLTEHTFHLKIQGDDLKNLPYTPGEHLRVLVGLDKGTSMQDKVRTYSVWQYDPANASMDLAVCTYSTGIGARWVREIALGDMLYFSGPKGKFTVDQSGDYYVFVGDPSALAHLYEINRHLEPSKPVISFIYGDTMSDLFPDLTGEKPFTFYQLSQNPASAVIEKLDAQLNNKSGKGILYVGGDGRLCVALNKHFRNELHWESRQIKTKPFWLPNKTGLE</sequence>
<dbReference type="SUPFAM" id="SSF63380">
    <property type="entry name" value="Riboflavin synthase domain-like"/>
    <property type="match status" value="1"/>
</dbReference>
<evidence type="ECO:0000313" key="2">
    <source>
        <dbReference type="EMBL" id="QMW00995.1"/>
    </source>
</evidence>
<dbReference type="InterPro" id="IPR039374">
    <property type="entry name" value="SIP_fam"/>
</dbReference>
<dbReference type="InterPro" id="IPR008333">
    <property type="entry name" value="Cbr1-like_FAD-bd_dom"/>
</dbReference>
<protein>
    <submittedName>
        <fullName evidence="2">Siderophore-interacting protein</fullName>
    </submittedName>
</protein>
<dbReference type="InterPro" id="IPR039261">
    <property type="entry name" value="FNR_nucleotide-bd"/>
</dbReference>
<dbReference type="RefSeq" id="WP_182458108.1">
    <property type="nucleotide sequence ID" value="NZ_CP059732.1"/>
</dbReference>
<gene>
    <name evidence="2" type="ORF">H3H32_23860</name>
</gene>
<dbReference type="Pfam" id="PF00970">
    <property type="entry name" value="FAD_binding_6"/>
    <property type="match status" value="1"/>
</dbReference>
<dbReference type="Gene3D" id="3.40.50.80">
    <property type="entry name" value="Nucleotide-binding domain of ferredoxin-NADP reductase (FNR) module"/>
    <property type="match status" value="1"/>
</dbReference>
<reference evidence="2 3" key="1">
    <citation type="submission" date="2020-07" db="EMBL/GenBank/DDBJ databases">
        <title>Spirosoma foliorum sp. nov., isolated from the leaves on the Nejang mountain Korea, Republic of.</title>
        <authorList>
            <person name="Ho H."/>
            <person name="Lee Y.-J."/>
            <person name="Nurcahyanto D.-A."/>
            <person name="Kim S.-G."/>
        </authorList>
    </citation>
    <scope>NUCLEOTIDE SEQUENCE [LARGE SCALE GENOMIC DNA]</scope>
    <source>
        <strain evidence="2 3">PL0136</strain>
    </source>
</reference>
<dbReference type="CDD" id="cd06193">
    <property type="entry name" value="siderophore_interacting"/>
    <property type="match status" value="1"/>
</dbReference>
<dbReference type="PROSITE" id="PS51384">
    <property type="entry name" value="FAD_FR"/>
    <property type="match status" value="1"/>
</dbReference>
<accession>A0A7G5GQ53</accession>
<name>A0A7G5GQ53_9BACT</name>
<dbReference type="PANTHER" id="PTHR30157">
    <property type="entry name" value="FERRIC REDUCTASE, NADPH-DEPENDENT"/>
    <property type="match status" value="1"/>
</dbReference>
<evidence type="ECO:0000313" key="3">
    <source>
        <dbReference type="Proteomes" id="UP000515369"/>
    </source>
</evidence>
<organism evidence="2 3">
    <name type="scientific">Spirosoma foliorum</name>
    <dbReference type="NCBI Taxonomy" id="2710596"/>
    <lineage>
        <taxon>Bacteria</taxon>
        <taxon>Pseudomonadati</taxon>
        <taxon>Bacteroidota</taxon>
        <taxon>Cytophagia</taxon>
        <taxon>Cytophagales</taxon>
        <taxon>Cytophagaceae</taxon>
        <taxon>Spirosoma</taxon>
    </lineage>
</organism>
<dbReference type="Proteomes" id="UP000515369">
    <property type="component" value="Chromosome"/>
</dbReference>
<dbReference type="PANTHER" id="PTHR30157:SF0">
    <property type="entry name" value="NADPH-DEPENDENT FERRIC-CHELATE REDUCTASE"/>
    <property type="match status" value="1"/>
</dbReference>
<dbReference type="GO" id="GO:0016491">
    <property type="term" value="F:oxidoreductase activity"/>
    <property type="evidence" value="ECO:0007669"/>
    <property type="project" value="InterPro"/>
</dbReference>
<proteinExistence type="predicted"/>
<feature type="domain" description="FAD-binding FR-type" evidence="1">
    <location>
        <begin position="10"/>
        <end position="116"/>
    </location>
</feature>
<keyword evidence="3" id="KW-1185">Reference proteome</keyword>
<dbReference type="EMBL" id="CP059732">
    <property type="protein sequence ID" value="QMW00995.1"/>
    <property type="molecule type" value="Genomic_DNA"/>
</dbReference>
<dbReference type="InterPro" id="IPR007037">
    <property type="entry name" value="SIP_rossman_dom"/>
</dbReference>
<dbReference type="AlphaFoldDB" id="A0A7G5GQ53"/>
<dbReference type="Gene3D" id="2.40.30.10">
    <property type="entry name" value="Translation factors"/>
    <property type="match status" value="1"/>
</dbReference>